<accession>A0A8H7PML9</accession>
<comment type="caution">
    <text evidence="1">The sequence shown here is derived from an EMBL/GenBank/DDBJ whole genome shotgun (WGS) entry which is preliminary data.</text>
</comment>
<reference evidence="1" key="1">
    <citation type="submission" date="2020-12" db="EMBL/GenBank/DDBJ databases">
        <title>Metabolic potential, ecology and presence of endohyphal bacteria is reflected in genomic diversity of Mucoromycotina.</title>
        <authorList>
            <person name="Muszewska A."/>
            <person name="Okrasinska A."/>
            <person name="Steczkiewicz K."/>
            <person name="Drgas O."/>
            <person name="Orlowska M."/>
            <person name="Perlinska-Lenart U."/>
            <person name="Aleksandrzak-Piekarczyk T."/>
            <person name="Szatraj K."/>
            <person name="Zielenkiewicz U."/>
            <person name="Pilsyk S."/>
            <person name="Malc E."/>
            <person name="Mieczkowski P."/>
            <person name="Kruszewska J.S."/>
            <person name="Biernat P."/>
            <person name="Pawlowska J."/>
        </authorList>
    </citation>
    <scope>NUCLEOTIDE SEQUENCE</scope>
    <source>
        <strain evidence="1">WA0000051536</strain>
    </source>
</reference>
<keyword evidence="2" id="KW-1185">Reference proteome</keyword>
<dbReference type="OrthoDB" id="69088at2759"/>
<evidence type="ECO:0000313" key="1">
    <source>
        <dbReference type="EMBL" id="KAG2176862.1"/>
    </source>
</evidence>
<evidence type="ECO:0000313" key="2">
    <source>
        <dbReference type="Proteomes" id="UP000612746"/>
    </source>
</evidence>
<organism evidence="1 2">
    <name type="scientific">Umbelopsis vinacea</name>
    <dbReference type="NCBI Taxonomy" id="44442"/>
    <lineage>
        <taxon>Eukaryota</taxon>
        <taxon>Fungi</taxon>
        <taxon>Fungi incertae sedis</taxon>
        <taxon>Mucoromycota</taxon>
        <taxon>Mucoromycotina</taxon>
        <taxon>Umbelopsidomycetes</taxon>
        <taxon>Umbelopsidales</taxon>
        <taxon>Umbelopsidaceae</taxon>
        <taxon>Umbelopsis</taxon>
    </lineage>
</organism>
<name>A0A8H7PML9_9FUNG</name>
<dbReference type="Proteomes" id="UP000612746">
    <property type="component" value="Unassembled WGS sequence"/>
</dbReference>
<sequence length="709" mass="81366">MDSKNQVLETFFQVIVSSSEQPEDFMLWLLCHVATTLPEKIPIALQKIIVFEFQKFGNPYTEANKDEVPTPEQSRLATTLKAYLEYTMEKPRNVAKESTIWLLQDYNNIVKKSTDSPDTTMKDQEEDAQIIHSEENDIARYYISYLMSLIHISPKFANGTDKTQFRVTTVWRDIFCILYEDNRMGKTLLFERNQRYSYCKSRSNEPPIILADIFPKWLSQVAFSPSGLVMKHALDVAVMLDTIAHDEHLGMKELIPNPDARVIERVLGSCSVIAEPCTDDAGVAAQATLHSFQSYLADEWKTVMSLFINHPALTCRISGFEVLLYSQFWTRVSDKDTEHDIADKLTQAWFRYLTERFSALHIRGEKDAALRKVISNLVHDMSHEPRIARHLLETFCDRIYEGALESFSQSKYITLTQSDNWLLLDVYRKQMSVHVASADEPLGQVSRRQMGSRFKPRQPRYLAHLADTDIERSYQDDIYANNIIDTAHLIQQITQQHAGNSDFGSQIVIRLSTKWPAVVTPMDKYDQMLPLSLPNERDGLIGNTFRDHPGLFDLLHHCYTDGQAGIHDLLRSLLAYYIAFWHMDIVKQAESPWDHSVQLENTHQLLDLLSQTGAIETQLYNCRHLLNSMSISDIGSLLYSGIWGYIRQCPVGSEIPGLGSTARPSADMRLKHTLIATDKVKMIVKHRLAHILHRSKPSMEDLARQYDFL</sequence>
<gene>
    <name evidence="1" type="ORF">INT44_007526</name>
</gene>
<proteinExistence type="predicted"/>
<dbReference type="EMBL" id="JAEPRA010000013">
    <property type="protein sequence ID" value="KAG2176862.1"/>
    <property type="molecule type" value="Genomic_DNA"/>
</dbReference>
<protein>
    <submittedName>
        <fullName evidence="1">Uncharacterized protein</fullName>
    </submittedName>
</protein>
<dbReference type="AlphaFoldDB" id="A0A8H7PML9"/>